<sequence>MEMINRVVRFSIFYGTENFLDSPFGRAVSLPYLSLMGGSPLLSGGDPIPHREESIAPRAANGCSGVVLNHASTRSLRVFDALGVVKREFNHQYIRCVIIESYISGIKLNLKAIYRNNEMGHFQHYVMERSTNELYYIEPILVSAHIDDDISTFVHRVDDNFEFKLGMMFNSKDEAFDIYNAYARNKGFGVRKVAAGSEPPMHIIRGSSTIRLPSAPLICLAGSTQHTMEVAGTMDKFIKPDI</sequence>
<dbReference type="Proteomes" id="UP001188597">
    <property type="component" value="Unassembled WGS sequence"/>
</dbReference>
<accession>A0AA88VHH1</accession>
<gene>
    <name evidence="1" type="ORF">RJ639_013470</name>
</gene>
<name>A0AA88VHH1_9ASTE</name>
<organism evidence="1 2">
    <name type="scientific">Escallonia herrerae</name>
    <dbReference type="NCBI Taxonomy" id="1293975"/>
    <lineage>
        <taxon>Eukaryota</taxon>
        <taxon>Viridiplantae</taxon>
        <taxon>Streptophyta</taxon>
        <taxon>Embryophyta</taxon>
        <taxon>Tracheophyta</taxon>
        <taxon>Spermatophyta</taxon>
        <taxon>Magnoliopsida</taxon>
        <taxon>eudicotyledons</taxon>
        <taxon>Gunneridae</taxon>
        <taxon>Pentapetalae</taxon>
        <taxon>asterids</taxon>
        <taxon>campanulids</taxon>
        <taxon>Escalloniales</taxon>
        <taxon>Escalloniaceae</taxon>
        <taxon>Escallonia</taxon>
    </lineage>
</organism>
<comment type="caution">
    <text evidence="1">The sequence shown here is derived from an EMBL/GenBank/DDBJ whole genome shotgun (WGS) entry which is preliminary data.</text>
</comment>
<protein>
    <submittedName>
        <fullName evidence="1">Uncharacterized protein</fullName>
    </submittedName>
</protein>
<reference evidence="1" key="1">
    <citation type="submission" date="2022-12" db="EMBL/GenBank/DDBJ databases">
        <title>Draft genome assemblies for two species of Escallonia (Escalloniales).</title>
        <authorList>
            <person name="Chanderbali A."/>
            <person name="Dervinis C."/>
            <person name="Anghel I."/>
            <person name="Soltis D."/>
            <person name="Soltis P."/>
            <person name="Zapata F."/>
        </authorList>
    </citation>
    <scope>NUCLEOTIDE SEQUENCE</scope>
    <source>
        <strain evidence="1">UCBG64.0493</strain>
        <tissue evidence="1">Leaf</tissue>
    </source>
</reference>
<evidence type="ECO:0000313" key="1">
    <source>
        <dbReference type="EMBL" id="KAK3009026.1"/>
    </source>
</evidence>
<evidence type="ECO:0000313" key="2">
    <source>
        <dbReference type="Proteomes" id="UP001188597"/>
    </source>
</evidence>
<proteinExistence type="predicted"/>
<keyword evidence="2" id="KW-1185">Reference proteome</keyword>
<dbReference type="AlphaFoldDB" id="A0AA88VHH1"/>
<dbReference type="EMBL" id="JAVXUP010001689">
    <property type="protein sequence ID" value="KAK3009026.1"/>
    <property type="molecule type" value="Genomic_DNA"/>
</dbReference>